<dbReference type="SMART" id="SM00558">
    <property type="entry name" value="JmjC"/>
    <property type="match status" value="1"/>
</dbReference>
<sequence length="350" mass="38322">MDAASLSPVPLSPDLTSQQLADLLKANSSSRGVQFYRLGRQLPQSTLRQLQRCTAACCNDDRDVFENSVASAPSAYPTTVQELWRNAACQKLSAADAEAVVKRVGVRAFYSADLVLAEVDAFQGTFFGKPVPRITKNDEGELDWEIEPEDVGRSFFPFAPTTIAATDEGLGSIGSLPEGLGAAVGIISGQCATTRLHAEDGYLASSNYLQYGAGKVWYVVSREYTREFIDSIPSEHRHCLVSKTWFPPQPTLEQLQTGKITRIVQQPGCLVITEPGCTLHWTLSCGRSVCESANFFLRMGGLNMQDCLAACIRDFRQWTIGAPESVRAFCDERVHAAEEIAAMMEFDDGE</sequence>
<protein>
    <recommendedName>
        <fullName evidence="1">JmjC domain-containing protein</fullName>
    </recommendedName>
</protein>
<keyword evidence="3" id="KW-1185">Reference proteome</keyword>
<dbReference type="AlphaFoldDB" id="A0AAW1R106"/>
<name>A0AAW1R106_9CHLO</name>
<proteinExistence type="predicted"/>
<dbReference type="Pfam" id="PF02373">
    <property type="entry name" value="JmjC"/>
    <property type="match status" value="1"/>
</dbReference>
<comment type="caution">
    <text evidence="2">The sequence shown here is derived from an EMBL/GenBank/DDBJ whole genome shotgun (WGS) entry which is preliminary data.</text>
</comment>
<evidence type="ECO:0000313" key="2">
    <source>
        <dbReference type="EMBL" id="KAK9827138.1"/>
    </source>
</evidence>
<feature type="domain" description="JmjC" evidence="1">
    <location>
        <begin position="138"/>
        <end position="313"/>
    </location>
</feature>
<dbReference type="EMBL" id="JALJOS010000019">
    <property type="protein sequence ID" value="KAK9827138.1"/>
    <property type="molecule type" value="Genomic_DNA"/>
</dbReference>
<evidence type="ECO:0000259" key="1">
    <source>
        <dbReference type="SMART" id="SM00558"/>
    </source>
</evidence>
<accession>A0AAW1R106</accession>
<dbReference type="InterPro" id="IPR003347">
    <property type="entry name" value="JmjC_dom"/>
</dbReference>
<dbReference type="Gene3D" id="2.60.120.650">
    <property type="entry name" value="Cupin"/>
    <property type="match status" value="1"/>
</dbReference>
<reference evidence="2 3" key="1">
    <citation type="journal article" date="2024" name="Nat. Commun.">
        <title>Phylogenomics reveals the evolutionary origins of lichenization in chlorophyte algae.</title>
        <authorList>
            <person name="Puginier C."/>
            <person name="Libourel C."/>
            <person name="Otte J."/>
            <person name="Skaloud P."/>
            <person name="Haon M."/>
            <person name="Grisel S."/>
            <person name="Petersen M."/>
            <person name="Berrin J.G."/>
            <person name="Delaux P.M."/>
            <person name="Dal Grande F."/>
            <person name="Keller J."/>
        </authorList>
    </citation>
    <scope>NUCLEOTIDE SEQUENCE [LARGE SCALE GENOMIC DNA]</scope>
    <source>
        <strain evidence="2 3">SAG 2145</strain>
    </source>
</reference>
<evidence type="ECO:0000313" key="3">
    <source>
        <dbReference type="Proteomes" id="UP001438707"/>
    </source>
</evidence>
<dbReference type="Proteomes" id="UP001438707">
    <property type="component" value="Unassembled WGS sequence"/>
</dbReference>
<organism evidence="2 3">
    <name type="scientific">Apatococcus lobatus</name>
    <dbReference type="NCBI Taxonomy" id="904363"/>
    <lineage>
        <taxon>Eukaryota</taxon>
        <taxon>Viridiplantae</taxon>
        <taxon>Chlorophyta</taxon>
        <taxon>core chlorophytes</taxon>
        <taxon>Trebouxiophyceae</taxon>
        <taxon>Chlorellales</taxon>
        <taxon>Chlorellaceae</taxon>
        <taxon>Apatococcus</taxon>
    </lineage>
</organism>
<gene>
    <name evidence="2" type="ORF">WJX74_007914</name>
</gene>